<evidence type="ECO:0000313" key="2">
    <source>
        <dbReference type="Proteomes" id="UP001165960"/>
    </source>
</evidence>
<sequence length="143" mass="15878">MHSLNLIVLLAGASATQEPWNAKTNEPTRALRGSPLKNGHSAPYKLSADFDVVCSKQQRAKTDITEPPRPTSTPSKTLSDQDLDENSLLFDLPKPATIIESIPGFPALEPQPSLAHQTTLSYQERVLKMMNEFRRKNSRQVVL</sequence>
<gene>
    <name evidence="1" type="ORF">DSO57_1030460</name>
</gene>
<reference evidence="1" key="1">
    <citation type="submission" date="2022-04" db="EMBL/GenBank/DDBJ databases">
        <title>Genome of the entomopathogenic fungus Entomophthora muscae.</title>
        <authorList>
            <person name="Elya C."/>
            <person name="Lovett B.R."/>
            <person name="Lee E."/>
            <person name="Macias A.M."/>
            <person name="Hajek A.E."/>
            <person name="De Bivort B.L."/>
            <person name="Kasson M.T."/>
            <person name="De Fine Licht H.H."/>
            <person name="Stajich J.E."/>
        </authorList>
    </citation>
    <scope>NUCLEOTIDE SEQUENCE</scope>
    <source>
        <strain evidence="1">Berkeley</strain>
    </source>
</reference>
<dbReference type="Proteomes" id="UP001165960">
    <property type="component" value="Unassembled WGS sequence"/>
</dbReference>
<dbReference type="EMBL" id="QTSX02005889">
    <property type="protein sequence ID" value="KAJ9056678.1"/>
    <property type="molecule type" value="Genomic_DNA"/>
</dbReference>
<protein>
    <submittedName>
        <fullName evidence="1">Uncharacterized protein</fullName>
    </submittedName>
</protein>
<organism evidence="1 2">
    <name type="scientific">Entomophthora muscae</name>
    <dbReference type="NCBI Taxonomy" id="34485"/>
    <lineage>
        <taxon>Eukaryota</taxon>
        <taxon>Fungi</taxon>
        <taxon>Fungi incertae sedis</taxon>
        <taxon>Zoopagomycota</taxon>
        <taxon>Entomophthoromycotina</taxon>
        <taxon>Entomophthoromycetes</taxon>
        <taxon>Entomophthorales</taxon>
        <taxon>Entomophthoraceae</taxon>
        <taxon>Entomophthora</taxon>
    </lineage>
</organism>
<evidence type="ECO:0000313" key="1">
    <source>
        <dbReference type="EMBL" id="KAJ9056678.1"/>
    </source>
</evidence>
<proteinExistence type="predicted"/>
<comment type="caution">
    <text evidence="1">The sequence shown here is derived from an EMBL/GenBank/DDBJ whole genome shotgun (WGS) entry which is preliminary data.</text>
</comment>
<accession>A0ACC2S357</accession>
<keyword evidence="2" id="KW-1185">Reference proteome</keyword>
<name>A0ACC2S357_9FUNG</name>